<dbReference type="EMBL" id="LLXX01000187">
    <property type="protein sequence ID" value="KRQ97062.1"/>
    <property type="molecule type" value="Genomic_DNA"/>
</dbReference>
<proteinExistence type="predicted"/>
<keyword evidence="2" id="KW-1185">Reference proteome</keyword>
<dbReference type="AlphaFoldDB" id="A0A0R3KMW6"/>
<reference evidence="1 2" key="1">
    <citation type="submission" date="2014-03" db="EMBL/GenBank/DDBJ databases">
        <title>Bradyrhizobium valentinum sp. nov., isolated from effective nodules of Lupinus mariae-josephae, a lupine endemic of basic-lime soils in Eastern Spain.</title>
        <authorList>
            <person name="Duran D."/>
            <person name="Rey L."/>
            <person name="Navarro A."/>
            <person name="Busquets A."/>
            <person name="Imperial J."/>
            <person name="Ruiz-Argueso T."/>
        </authorList>
    </citation>
    <scope>NUCLEOTIDE SEQUENCE [LARGE SCALE GENOMIC DNA]</scope>
    <source>
        <strain evidence="1 2">LmjM3</strain>
    </source>
</reference>
<protein>
    <submittedName>
        <fullName evidence="1">Uncharacterized protein</fullName>
    </submittedName>
</protein>
<dbReference type="Proteomes" id="UP000051913">
    <property type="component" value="Unassembled WGS sequence"/>
</dbReference>
<gene>
    <name evidence="1" type="ORF">CP49_28825</name>
</gene>
<dbReference type="RefSeq" id="WP_057854454.1">
    <property type="nucleotide sequence ID" value="NZ_LLXX01000187.1"/>
</dbReference>
<evidence type="ECO:0000313" key="1">
    <source>
        <dbReference type="EMBL" id="KRQ97062.1"/>
    </source>
</evidence>
<name>A0A0R3KMW6_9BRAD</name>
<organism evidence="1 2">
    <name type="scientific">Bradyrhizobium valentinum</name>
    <dbReference type="NCBI Taxonomy" id="1518501"/>
    <lineage>
        <taxon>Bacteria</taxon>
        <taxon>Pseudomonadati</taxon>
        <taxon>Pseudomonadota</taxon>
        <taxon>Alphaproteobacteria</taxon>
        <taxon>Hyphomicrobiales</taxon>
        <taxon>Nitrobacteraceae</taxon>
        <taxon>Bradyrhizobium</taxon>
    </lineage>
</organism>
<comment type="caution">
    <text evidence="1">The sequence shown here is derived from an EMBL/GenBank/DDBJ whole genome shotgun (WGS) entry which is preliminary data.</text>
</comment>
<sequence length="86" mass="9385">MGLENALKKTATERTAKGHVDYLLGLGRRLFDNNKQAIAGRLNDASLNDDVRQFIGDSDDRRRVLTALNYLRASQSSSGVPPIAGI</sequence>
<evidence type="ECO:0000313" key="2">
    <source>
        <dbReference type="Proteomes" id="UP000051913"/>
    </source>
</evidence>
<accession>A0A0R3KMW6</accession>